<dbReference type="Proteomes" id="UP001280156">
    <property type="component" value="Unassembled WGS sequence"/>
</dbReference>
<dbReference type="EMBL" id="JAVIIV010000004">
    <property type="protein sequence ID" value="MDX8485258.1"/>
    <property type="molecule type" value="Genomic_DNA"/>
</dbReference>
<organism evidence="1 2">
    <name type="scientific">Mesorhizobium humile</name>
    <dbReference type="NCBI Taxonomy" id="3072313"/>
    <lineage>
        <taxon>Bacteria</taxon>
        <taxon>Pseudomonadati</taxon>
        <taxon>Pseudomonadota</taxon>
        <taxon>Alphaproteobacteria</taxon>
        <taxon>Hyphomicrobiales</taxon>
        <taxon>Phyllobacteriaceae</taxon>
        <taxon>Mesorhizobium</taxon>
    </lineage>
</organism>
<accession>A0ABU4YG36</accession>
<protein>
    <submittedName>
        <fullName evidence="1">Uncharacterized protein</fullName>
    </submittedName>
</protein>
<gene>
    <name evidence="1" type="ORF">RFM52_08650</name>
</gene>
<reference evidence="1 2" key="1">
    <citation type="submission" date="2023-08" db="EMBL/GenBank/DDBJ databases">
        <title>Implementing the SeqCode for naming new Mesorhizobium species isolated from Vachellia karroo root nodules.</title>
        <authorList>
            <person name="Van Lill M."/>
        </authorList>
    </citation>
    <scope>NUCLEOTIDE SEQUENCE [LARGE SCALE GENOMIC DNA]</scope>
    <source>
        <strain evidence="1 2">VK2B</strain>
    </source>
</reference>
<proteinExistence type="predicted"/>
<evidence type="ECO:0000313" key="2">
    <source>
        <dbReference type="Proteomes" id="UP001280156"/>
    </source>
</evidence>
<name>A0ABU4YG36_9HYPH</name>
<dbReference type="RefSeq" id="WP_320296191.1">
    <property type="nucleotide sequence ID" value="NZ_JAVIIU010000006.1"/>
</dbReference>
<sequence>MTVVIEFYRTRLTDDAHAVIGRETVLATDLDDAIEIARLLARTLNMPQWPDAVTISEADGAALYSEIIAAQEREERPV</sequence>
<evidence type="ECO:0000313" key="1">
    <source>
        <dbReference type="EMBL" id="MDX8485258.1"/>
    </source>
</evidence>
<keyword evidence="2" id="KW-1185">Reference proteome</keyword>
<comment type="caution">
    <text evidence="1">The sequence shown here is derived from an EMBL/GenBank/DDBJ whole genome shotgun (WGS) entry which is preliminary data.</text>
</comment>